<name>A0A9W4D368_BLUGR</name>
<dbReference type="AlphaFoldDB" id="A0A9W4D368"/>
<comment type="caution">
    <text evidence="1">The sequence shown here is derived from an EMBL/GenBank/DDBJ whole genome shotgun (WGS) entry which is preliminary data.</text>
</comment>
<organism evidence="1 2">
    <name type="scientific">Blumeria graminis f. sp. triticale</name>
    <dbReference type="NCBI Taxonomy" id="1689686"/>
    <lineage>
        <taxon>Eukaryota</taxon>
        <taxon>Fungi</taxon>
        <taxon>Dikarya</taxon>
        <taxon>Ascomycota</taxon>
        <taxon>Pezizomycotina</taxon>
        <taxon>Leotiomycetes</taxon>
        <taxon>Erysiphales</taxon>
        <taxon>Erysiphaceae</taxon>
        <taxon>Blumeria</taxon>
    </lineage>
</organism>
<evidence type="ECO:0000313" key="1">
    <source>
        <dbReference type="EMBL" id="CAD6503493.1"/>
    </source>
</evidence>
<sequence>MTRLTRPTHLALLERHWEEVLQPQKSD</sequence>
<dbReference type="EMBL" id="CAJHIT010000007">
    <property type="protein sequence ID" value="CAD6503493.1"/>
    <property type="molecule type" value="Genomic_DNA"/>
</dbReference>
<proteinExistence type="predicted"/>
<reference evidence="1" key="1">
    <citation type="submission" date="2020-10" db="EMBL/GenBank/DDBJ databases">
        <authorList>
            <person name="Muller C M."/>
        </authorList>
    </citation>
    <scope>NUCLEOTIDE SEQUENCE</scope>
    <source>
        <strain evidence="1">THUN-12</strain>
    </source>
</reference>
<dbReference type="Proteomes" id="UP000683417">
    <property type="component" value="Unassembled WGS sequence"/>
</dbReference>
<accession>A0A9W4D368</accession>
<gene>
    <name evidence="1" type="ORF">BGTH12_LOCUS4851</name>
</gene>
<evidence type="ECO:0000313" key="2">
    <source>
        <dbReference type="Proteomes" id="UP000683417"/>
    </source>
</evidence>
<protein>
    <submittedName>
        <fullName evidence="1">BgTH12-03156</fullName>
    </submittedName>
</protein>